<dbReference type="EMBL" id="JAIWQS010000012">
    <property type="protein sequence ID" value="KAJ8748379.1"/>
    <property type="molecule type" value="Genomic_DNA"/>
</dbReference>
<proteinExistence type="predicted"/>
<sequence length="189" mass="21626">MACKVDCEDGFEEGISWLPSHILDEAIWDGKECVKYPPQLQQHRGLPRLPLPLPSKGIQRRNGTRRFYGSNWAYGEQGMQVIFLEAGHKKSCGTGVFLPQRAGTNYQYNKKPACSPVLLPARVVQALKLNVQELRMEISRGRDCRNSSRGRQYNSCNSRITKDFPKQCWGLPHNENSSPELFLPKEWTY</sequence>
<dbReference type="AlphaFoldDB" id="A0AAV8S8J5"/>
<keyword evidence="2" id="KW-1185">Reference proteome</keyword>
<protein>
    <submittedName>
        <fullName evidence="1">Uncharacterized protein</fullName>
    </submittedName>
</protein>
<gene>
    <name evidence="1" type="ORF">K2173_003016</name>
</gene>
<dbReference type="Proteomes" id="UP001159364">
    <property type="component" value="Linkage Group LG12"/>
</dbReference>
<reference evidence="1 2" key="1">
    <citation type="submission" date="2021-09" db="EMBL/GenBank/DDBJ databases">
        <title>Genomic insights and catalytic innovation underlie evolution of tropane alkaloids biosynthesis.</title>
        <authorList>
            <person name="Wang Y.-J."/>
            <person name="Tian T."/>
            <person name="Huang J.-P."/>
            <person name="Huang S.-X."/>
        </authorList>
    </citation>
    <scope>NUCLEOTIDE SEQUENCE [LARGE SCALE GENOMIC DNA]</scope>
    <source>
        <strain evidence="1">KIB-2018</strain>
        <tissue evidence="1">Leaf</tissue>
    </source>
</reference>
<dbReference type="PANTHER" id="PTHR33356:SF13">
    <property type="entry name" value="DUF4005 DOMAIN-CONTAINING PROTEIN"/>
    <property type="match status" value="1"/>
</dbReference>
<accession>A0AAV8S8J5</accession>
<organism evidence="1 2">
    <name type="scientific">Erythroxylum novogranatense</name>
    <dbReference type="NCBI Taxonomy" id="1862640"/>
    <lineage>
        <taxon>Eukaryota</taxon>
        <taxon>Viridiplantae</taxon>
        <taxon>Streptophyta</taxon>
        <taxon>Embryophyta</taxon>
        <taxon>Tracheophyta</taxon>
        <taxon>Spermatophyta</taxon>
        <taxon>Magnoliopsida</taxon>
        <taxon>eudicotyledons</taxon>
        <taxon>Gunneridae</taxon>
        <taxon>Pentapetalae</taxon>
        <taxon>rosids</taxon>
        <taxon>fabids</taxon>
        <taxon>Malpighiales</taxon>
        <taxon>Erythroxylaceae</taxon>
        <taxon>Erythroxylum</taxon>
    </lineage>
</organism>
<dbReference type="PANTHER" id="PTHR33356">
    <property type="entry name" value="TIP41-LIKE PROTEIN"/>
    <property type="match status" value="1"/>
</dbReference>
<comment type="caution">
    <text evidence="1">The sequence shown here is derived from an EMBL/GenBank/DDBJ whole genome shotgun (WGS) entry which is preliminary data.</text>
</comment>
<evidence type="ECO:0000313" key="2">
    <source>
        <dbReference type="Proteomes" id="UP001159364"/>
    </source>
</evidence>
<evidence type="ECO:0000313" key="1">
    <source>
        <dbReference type="EMBL" id="KAJ8748379.1"/>
    </source>
</evidence>
<name>A0AAV8S8J5_9ROSI</name>